<dbReference type="AlphaFoldDB" id="A0A2P2N512"/>
<reference evidence="2" key="1">
    <citation type="submission" date="2018-02" db="EMBL/GenBank/DDBJ databases">
        <title>Rhizophora mucronata_Transcriptome.</title>
        <authorList>
            <person name="Meera S.P."/>
            <person name="Sreeshan A."/>
            <person name="Augustine A."/>
        </authorList>
    </citation>
    <scope>NUCLEOTIDE SEQUENCE</scope>
    <source>
        <tissue evidence="2">Leaf</tissue>
    </source>
</reference>
<dbReference type="EMBL" id="GGEC01057041">
    <property type="protein sequence ID" value="MBX37525.1"/>
    <property type="molecule type" value="Transcribed_RNA"/>
</dbReference>
<accession>A0A2P2N512</accession>
<evidence type="ECO:0000256" key="1">
    <source>
        <dbReference type="SAM" id="MobiDB-lite"/>
    </source>
</evidence>
<sequence>MEERPTSQSTELRNGLSMTSRQGLRKCPRVRNAKAYKDENV</sequence>
<organism evidence="2">
    <name type="scientific">Rhizophora mucronata</name>
    <name type="common">Asiatic mangrove</name>
    <dbReference type="NCBI Taxonomy" id="61149"/>
    <lineage>
        <taxon>Eukaryota</taxon>
        <taxon>Viridiplantae</taxon>
        <taxon>Streptophyta</taxon>
        <taxon>Embryophyta</taxon>
        <taxon>Tracheophyta</taxon>
        <taxon>Spermatophyta</taxon>
        <taxon>Magnoliopsida</taxon>
        <taxon>eudicotyledons</taxon>
        <taxon>Gunneridae</taxon>
        <taxon>Pentapetalae</taxon>
        <taxon>rosids</taxon>
        <taxon>fabids</taxon>
        <taxon>Malpighiales</taxon>
        <taxon>Rhizophoraceae</taxon>
        <taxon>Rhizophora</taxon>
    </lineage>
</organism>
<feature type="compositionally biased region" description="Basic residues" evidence="1">
    <location>
        <begin position="23"/>
        <end position="34"/>
    </location>
</feature>
<feature type="region of interest" description="Disordered" evidence="1">
    <location>
        <begin position="1"/>
        <end position="41"/>
    </location>
</feature>
<proteinExistence type="predicted"/>
<name>A0A2P2N512_RHIMU</name>
<protein>
    <submittedName>
        <fullName evidence="2">Uncharacterized protein</fullName>
    </submittedName>
</protein>
<evidence type="ECO:0000313" key="2">
    <source>
        <dbReference type="EMBL" id="MBX37525.1"/>
    </source>
</evidence>
<feature type="compositionally biased region" description="Polar residues" evidence="1">
    <location>
        <begin position="1"/>
        <end position="22"/>
    </location>
</feature>